<dbReference type="Proteomes" id="UP000443582">
    <property type="component" value="Unassembled WGS sequence"/>
</dbReference>
<dbReference type="Gene3D" id="1.10.10.10">
    <property type="entry name" value="Winged helix-like DNA-binding domain superfamily/Winged helix DNA-binding domain"/>
    <property type="match status" value="1"/>
</dbReference>
<gene>
    <name evidence="2" type="ORF">DAY19_14395</name>
</gene>
<dbReference type="EMBL" id="QDKL01000003">
    <property type="protein sequence ID" value="RZF21164.1"/>
    <property type="molecule type" value="Genomic_DNA"/>
</dbReference>
<accession>A0ABY0IE04</accession>
<proteinExistence type="predicted"/>
<reference evidence="3" key="1">
    <citation type="journal article" date="2019" name="Int. J. Syst. Evol. Microbiol.">
        <title>Halobacteriovorax valvorus sp. nov., a novel prokaryotic predator isolated from coastal seawater of China.</title>
        <authorList>
            <person name="Chen M.-X."/>
        </authorList>
    </citation>
    <scope>NUCLEOTIDE SEQUENCE [LARGE SCALE GENOMIC DNA]</scope>
    <source>
        <strain evidence="3">BL9</strain>
    </source>
</reference>
<evidence type="ECO:0000313" key="2">
    <source>
        <dbReference type="EMBL" id="RZF21164.1"/>
    </source>
</evidence>
<feature type="domain" description="Helix-turn-helix" evidence="1">
    <location>
        <begin position="10"/>
        <end position="59"/>
    </location>
</feature>
<dbReference type="SUPFAM" id="SSF46955">
    <property type="entry name" value="Putative DNA-binding domain"/>
    <property type="match status" value="1"/>
</dbReference>
<dbReference type="NCBIfam" id="TIGR01764">
    <property type="entry name" value="excise"/>
    <property type="match status" value="1"/>
</dbReference>
<organism evidence="2 3">
    <name type="scientific">Halobacteriovorax vibrionivorans</name>
    <dbReference type="NCBI Taxonomy" id="2152716"/>
    <lineage>
        <taxon>Bacteria</taxon>
        <taxon>Pseudomonadati</taxon>
        <taxon>Bdellovibrionota</taxon>
        <taxon>Bacteriovoracia</taxon>
        <taxon>Bacteriovoracales</taxon>
        <taxon>Halobacteriovoraceae</taxon>
        <taxon>Halobacteriovorax</taxon>
    </lineage>
</organism>
<dbReference type="InterPro" id="IPR010093">
    <property type="entry name" value="SinI_DNA-bd"/>
</dbReference>
<dbReference type="InterPro" id="IPR041657">
    <property type="entry name" value="HTH_17"/>
</dbReference>
<name>A0ABY0IE04_9BACT</name>
<evidence type="ECO:0000313" key="3">
    <source>
        <dbReference type="Proteomes" id="UP000443582"/>
    </source>
</evidence>
<comment type="caution">
    <text evidence="2">The sequence shown here is derived from an EMBL/GenBank/DDBJ whole genome shotgun (WGS) entry which is preliminary data.</text>
</comment>
<protein>
    <submittedName>
        <fullName evidence="2">DNA-binding protein</fullName>
    </submittedName>
</protein>
<dbReference type="InterPro" id="IPR009061">
    <property type="entry name" value="DNA-bd_dom_put_sf"/>
</dbReference>
<evidence type="ECO:0000259" key="1">
    <source>
        <dbReference type="Pfam" id="PF12728"/>
    </source>
</evidence>
<keyword evidence="2" id="KW-0238">DNA-binding</keyword>
<dbReference type="GO" id="GO:0003677">
    <property type="term" value="F:DNA binding"/>
    <property type="evidence" value="ECO:0007669"/>
    <property type="project" value="UniProtKB-KW"/>
</dbReference>
<dbReference type="InterPro" id="IPR036388">
    <property type="entry name" value="WH-like_DNA-bd_sf"/>
</dbReference>
<sequence length="67" mass="7866">MLNSGKEVTLLNSKELAVKLGVPINTIYYWVSKSDIPYVKLGKHNRFNYEEVIEYFQSKTKQKKDLK</sequence>
<dbReference type="RefSeq" id="WP_115363706.1">
    <property type="nucleotide sequence ID" value="NZ_QDKL01000003.1"/>
</dbReference>
<keyword evidence="3" id="KW-1185">Reference proteome</keyword>
<dbReference type="Pfam" id="PF12728">
    <property type="entry name" value="HTH_17"/>
    <property type="match status" value="1"/>
</dbReference>